<protein>
    <submittedName>
        <fullName evidence="1">Uncharacterized protein</fullName>
    </submittedName>
</protein>
<dbReference type="OrthoDB" id="918278at2"/>
<proteinExistence type="predicted"/>
<sequence>MAIDKNALLQLFSKIGYVPSVQDWQSLISLIPDGTDGEIAQAAANLLLADPSFAQGLQTPKADDLMSPNSQTVPTTQAVYNRLLELINDYNGKIATVSEQASTAIVGVAATDTVPVDTTNLFAKYSVAAAGTYTNFLDASSAPIVVQTAAEATDGIADLDKGIVELWGKNGVWSKNITPIALAAYQQKSSLAADVASAGFAESGGSLKNLAQLDINKAENSDLKALANIEYKIANTIPLPRDKSAETDPSTGTSWLDNANYYGSYTMIITPTSPLKDIKVRYKSPGSIDIAFVTIGSGTATLIYSKKVTAIAAGTITYLPTDLSIPDLSSYAKIYVVFRADTNSDKCIYAEPSTNIEPDGFSFPVSSGVVSALTGYRQPFWVDIISYSEAPIATALNSKAAQSDLKQINSLSFPDYINEFLLPYDKTVVNFSAGILMDIVNYYSTNSTVFNGSDAFKFLHLNFQNIGSADIAFVTIVGGVATVIYNLTVNTADIGWKAFSPADLSLPDLSGYDKIYVFCKNDGSLTKGLKVVAGAEPGGIYFPATGTATVSSITSYILPLYIEIQRNGNPPIYLLTKGAANADELLNTIAAQNEIIVGEGIFVITSTIQVRSGMTFRGIPGRTIIKPAPGLDLLFNLDGITDVSFKGIKLQGNAANTNMTTSGIIMPSPGIIDSDSDALNKVNIGTSKGMHFNACERVLVEHCEISNFDSHGIENLLSGKNFEYGVKILNNYIHDNYLGIETDDEAEYSNYSTNSITRNQIGVYCNSGNVKWSQNQLDKNRVGFVLNNGTNSAHGSITGGSINHCSLFAIVANGVANGQLINGVNIWYGTNRFINCQGLNIVGCLSGNTNWEFDGGKVNMIANGMFIGGGIVQNLNGNTSNVKMKNNFYADGTDSTSINN</sequence>
<name>A0A386HRT8_9BACT</name>
<organism evidence="1 2">
    <name type="scientific">Arachidicoccus soli</name>
    <dbReference type="NCBI Taxonomy" id="2341117"/>
    <lineage>
        <taxon>Bacteria</taxon>
        <taxon>Pseudomonadati</taxon>
        <taxon>Bacteroidota</taxon>
        <taxon>Chitinophagia</taxon>
        <taxon>Chitinophagales</taxon>
        <taxon>Chitinophagaceae</taxon>
        <taxon>Arachidicoccus</taxon>
    </lineage>
</organism>
<dbReference type="Gene3D" id="2.160.20.10">
    <property type="entry name" value="Single-stranded right-handed beta-helix, Pectin lyase-like"/>
    <property type="match status" value="1"/>
</dbReference>
<dbReference type="InterPro" id="IPR011050">
    <property type="entry name" value="Pectin_lyase_fold/virulence"/>
</dbReference>
<dbReference type="SUPFAM" id="SSF51126">
    <property type="entry name" value="Pectin lyase-like"/>
    <property type="match status" value="1"/>
</dbReference>
<dbReference type="AlphaFoldDB" id="A0A386HRT8"/>
<reference evidence="1 2" key="1">
    <citation type="submission" date="2018-09" db="EMBL/GenBank/DDBJ databases">
        <title>Arachidicoccus sp. nov., a bacterium isolated from soil.</title>
        <authorList>
            <person name="Weon H.-Y."/>
            <person name="Kwon S.-W."/>
            <person name="Lee S.A."/>
        </authorList>
    </citation>
    <scope>NUCLEOTIDE SEQUENCE [LARGE SCALE GENOMIC DNA]</scope>
    <source>
        <strain evidence="1 2">KIS59-12</strain>
    </source>
</reference>
<dbReference type="Proteomes" id="UP000266118">
    <property type="component" value="Chromosome"/>
</dbReference>
<dbReference type="EMBL" id="CP032489">
    <property type="protein sequence ID" value="AYD48190.1"/>
    <property type="molecule type" value="Genomic_DNA"/>
</dbReference>
<dbReference type="KEGG" id="ark:D6B99_11640"/>
<dbReference type="RefSeq" id="WP_119988557.1">
    <property type="nucleotide sequence ID" value="NZ_CP032489.1"/>
</dbReference>
<evidence type="ECO:0000313" key="2">
    <source>
        <dbReference type="Proteomes" id="UP000266118"/>
    </source>
</evidence>
<dbReference type="InterPro" id="IPR012334">
    <property type="entry name" value="Pectin_lyas_fold"/>
</dbReference>
<keyword evidence="2" id="KW-1185">Reference proteome</keyword>
<accession>A0A386HRT8</accession>
<gene>
    <name evidence="1" type="ORF">D6B99_11640</name>
</gene>
<evidence type="ECO:0000313" key="1">
    <source>
        <dbReference type="EMBL" id="AYD48190.1"/>
    </source>
</evidence>